<dbReference type="AlphaFoldDB" id="A0A023G042"/>
<reference evidence="1" key="1">
    <citation type="submission" date="2014-03" db="EMBL/GenBank/DDBJ databases">
        <title>The sialotranscriptome of Amblyomma triste, Amblyomma parvum and Amblyomma cajennense ticks, uncovered by 454-based RNA-seq.</title>
        <authorList>
            <person name="Garcia G.R."/>
            <person name="Gardinassi L.G."/>
            <person name="Ribeiro J.M."/>
            <person name="Anatrielo E."/>
            <person name="Ferreira B.R."/>
            <person name="Moreira H.N."/>
            <person name="Mafra C."/>
            <person name="Olegario M.M."/>
            <person name="Szabo P.J."/>
            <person name="Miranda-Santos I.K."/>
            <person name="Maruyama S.R."/>
        </authorList>
    </citation>
    <scope>NUCLEOTIDE SEQUENCE</scope>
    <source>
        <strain evidence="1">Araguapaz</strain>
        <tissue evidence="1">Salivary glands</tissue>
    </source>
</reference>
<name>A0A023G042_AMBPA</name>
<evidence type="ECO:0000313" key="1">
    <source>
        <dbReference type="EMBL" id="JAC27152.1"/>
    </source>
</evidence>
<protein>
    <submittedName>
        <fullName evidence="1">Uncharacterized protein</fullName>
    </submittedName>
</protein>
<proteinExistence type="evidence at transcript level"/>
<organism evidence="1">
    <name type="scientific">Amblyomma parvum</name>
    <name type="common">South American tick</name>
    <dbReference type="NCBI Taxonomy" id="251391"/>
    <lineage>
        <taxon>Eukaryota</taxon>
        <taxon>Metazoa</taxon>
        <taxon>Ecdysozoa</taxon>
        <taxon>Arthropoda</taxon>
        <taxon>Chelicerata</taxon>
        <taxon>Arachnida</taxon>
        <taxon>Acari</taxon>
        <taxon>Parasitiformes</taxon>
        <taxon>Ixodida</taxon>
        <taxon>Ixodoidea</taxon>
        <taxon>Ixodidae</taxon>
        <taxon>Amblyomminae</taxon>
        <taxon>Amblyomma</taxon>
    </lineage>
</organism>
<dbReference type="EMBL" id="GBBL01000168">
    <property type="protein sequence ID" value="JAC27152.1"/>
    <property type="molecule type" value="mRNA"/>
</dbReference>
<sequence length="112" mass="12488">MVQFFFFSLPFAGLVAAIHTLFALTLQFLNNGASCVYICMYVYISLVCVCVSSSRVALQTPLCPQSFPLLPVIVTLRRRVGGRFRDGRCGGNIRVRQLKLKLLPVAKVFSTR</sequence>
<accession>A0A023G042</accession>